<evidence type="ECO:0000313" key="2">
    <source>
        <dbReference type="EMBL" id="RNL83315.1"/>
    </source>
</evidence>
<accession>A0A3N0E665</accession>
<feature type="region of interest" description="Disordered" evidence="1">
    <location>
        <begin position="30"/>
        <end position="64"/>
    </location>
</feature>
<organism evidence="2 3">
    <name type="scientific">Halostreptopolyspora alba</name>
    <dbReference type="NCBI Taxonomy" id="2487137"/>
    <lineage>
        <taxon>Bacteria</taxon>
        <taxon>Bacillati</taxon>
        <taxon>Actinomycetota</taxon>
        <taxon>Actinomycetes</taxon>
        <taxon>Streptosporangiales</taxon>
        <taxon>Nocardiopsidaceae</taxon>
        <taxon>Halostreptopolyspora</taxon>
    </lineage>
</organism>
<name>A0A3N0E665_9ACTN</name>
<reference evidence="2 3" key="1">
    <citation type="submission" date="2018-11" db="EMBL/GenBank/DDBJ databases">
        <title>The genome draft of YIM 96095.</title>
        <authorList>
            <person name="Tang S.-K."/>
            <person name="Chunyu W.-X."/>
            <person name="Feng Y.-Z."/>
        </authorList>
    </citation>
    <scope>NUCLEOTIDE SEQUENCE [LARGE SCALE GENOMIC DNA]</scope>
    <source>
        <strain evidence="2 3">YIM 96095</strain>
    </source>
</reference>
<protein>
    <submittedName>
        <fullName evidence="2">Uncharacterized protein</fullName>
    </submittedName>
</protein>
<gene>
    <name evidence="2" type="ORF">EFW17_16395</name>
</gene>
<evidence type="ECO:0000256" key="1">
    <source>
        <dbReference type="SAM" id="MobiDB-lite"/>
    </source>
</evidence>
<dbReference type="EMBL" id="RJMB01000017">
    <property type="protein sequence ID" value="RNL83315.1"/>
    <property type="molecule type" value="Genomic_DNA"/>
</dbReference>
<comment type="caution">
    <text evidence="2">The sequence shown here is derived from an EMBL/GenBank/DDBJ whole genome shotgun (WGS) entry which is preliminary data.</text>
</comment>
<sequence>MLTTELDHAEERFREIAAVLEEEIGVAWAKIQPLDDDDDRSSREEELEPWDEGGAPDDGDVEFP</sequence>
<dbReference type="Proteomes" id="UP000269198">
    <property type="component" value="Unassembled WGS sequence"/>
</dbReference>
<feature type="compositionally biased region" description="Acidic residues" evidence="1">
    <location>
        <begin position="34"/>
        <end position="64"/>
    </location>
</feature>
<dbReference type="AlphaFoldDB" id="A0A3N0E665"/>
<keyword evidence="3" id="KW-1185">Reference proteome</keyword>
<dbReference type="RefSeq" id="WP_123202283.1">
    <property type="nucleotide sequence ID" value="NZ_RJMB01000017.1"/>
</dbReference>
<proteinExistence type="predicted"/>
<evidence type="ECO:0000313" key="3">
    <source>
        <dbReference type="Proteomes" id="UP000269198"/>
    </source>
</evidence>